<evidence type="ECO:0000256" key="1">
    <source>
        <dbReference type="SAM" id="MobiDB-lite"/>
    </source>
</evidence>
<proteinExistence type="predicted"/>
<gene>
    <name evidence="2" type="ORF">F511_43926</name>
</gene>
<feature type="compositionally biased region" description="Basic and acidic residues" evidence="1">
    <location>
        <begin position="74"/>
        <end position="83"/>
    </location>
</feature>
<organism evidence="2 3">
    <name type="scientific">Dorcoceras hygrometricum</name>
    <dbReference type="NCBI Taxonomy" id="472368"/>
    <lineage>
        <taxon>Eukaryota</taxon>
        <taxon>Viridiplantae</taxon>
        <taxon>Streptophyta</taxon>
        <taxon>Embryophyta</taxon>
        <taxon>Tracheophyta</taxon>
        <taxon>Spermatophyta</taxon>
        <taxon>Magnoliopsida</taxon>
        <taxon>eudicotyledons</taxon>
        <taxon>Gunneridae</taxon>
        <taxon>Pentapetalae</taxon>
        <taxon>asterids</taxon>
        <taxon>lamiids</taxon>
        <taxon>Lamiales</taxon>
        <taxon>Gesneriaceae</taxon>
        <taxon>Didymocarpoideae</taxon>
        <taxon>Trichosporeae</taxon>
        <taxon>Loxocarpinae</taxon>
        <taxon>Dorcoceras</taxon>
    </lineage>
</organism>
<reference evidence="2 3" key="1">
    <citation type="journal article" date="2015" name="Proc. Natl. Acad. Sci. U.S.A.">
        <title>The resurrection genome of Boea hygrometrica: A blueprint for survival of dehydration.</title>
        <authorList>
            <person name="Xiao L."/>
            <person name="Yang G."/>
            <person name="Zhang L."/>
            <person name="Yang X."/>
            <person name="Zhao S."/>
            <person name="Ji Z."/>
            <person name="Zhou Q."/>
            <person name="Hu M."/>
            <person name="Wang Y."/>
            <person name="Chen M."/>
            <person name="Xu Y."/>
            <person name="Jin H."/>
            <person name="Xiao X."/>
            <person name="Hu G."/>
            <person name="Bao F."/>
            <person name="Hu Y."/>
            <person name="Wan P."/>
            <person name="Li L."/>
            <person name="Deng X."/>
            <person name="Kuang T."/>
            <person name="Xiang C."/>
            <person name="Zhu J.K."/>
            <person name="Oliver M.J."/>
            <person name="He Y."/>
        </authorList>
    </citation>
    <scope>NUCLEOTIDE SEQUENCE [LARGE SCALE GENOMIC DNA]</scope>
    <source>
        <strain evidence="3">cv. XS01</strain>
    </source>
</reference>
<evidence type="ECO:0000313" key="3">
    <source>
        <dbReference type="Proteomes" id="UP000250235"/>
    </source>
</evidence>
<keyword evidence="3" id="KW-1185">Reference proteome</keyword>
<name>A0A2Z7C1G4_9LAMI</name>
<feature type="region of interest" description="Disordered" evidence="1">
    <location>
        <begin position="70"/>
        <end position="94"/>
    </location>
</feature>
<dbReference type="AlphaFoldDB" id="A0A2Z7C1G4"/>
<accession>A0A2Z7C1G4</accession>
<protein>
    <submittedName>
        <fullName evidence="2">Uncharacterized protein</fullName>
    </submittedName>
</protein>
<dbReference type="Proteomes" id="UP000250235">
    <property type="component" value="Unassembled WGS sequence"/>
</dbReference>
<dbReference type="EMBL" id="KV000126">
    <property type="protein sequence ID" value="KZV40409.1"/>
    <property type="molecule type" value="Genomic_DNA"/>
</dbReference>
<evidence type="ECO:0000313" key="2">
    <source>
        <dbReference type="EMBL" id="KZV40409.1"/>
    </source>
</evidence>
<sequence>MSYGSWLWPWLGPLEPGGPGGGQPAGLHVRDRERAAIFLCLSHELWFVAGAVAWSVGTGWTWGWSSRRGFGHGGRSEEDERWSTSRGGGGACMG</sequence>